<protein>
    <submittedName>
        <fullName evidence="7">Blue (Type1) copper domain-containing protein</fullName>
    </submittedName>
</protein>
<dbReference type="InterPro" id="IPR008972">
    <property type="entry name" value="Cupredoxin"/>
</dbReference>
<dbReference type="InterPro" id="IPR035668">
    <property type="entry name" value="Amicyanin"/>
</dbReference>
<keyword evidence="2" id="KW-0479">Metal-binding</keyword>
<dbReference type="InterPro" id="IPR052721">
    <property type="entry name" value="ET_Amicyanin"/>
</dbReference>
<evidence type="ECO:0000256" key="1">
    <source>
        <dbReference type="ARBA" id="ARBA00004418"/>
    </source>
</evidence>
<dbReference type="Gene3D" id="2.60.40.420">
    <property type="entry name" value="Cupredoxins - blue copper proteins"/>
    <property type="match status" value="1"/>
</dbReference>
<dbReference type="AlphaFoldDB" id="A0A157ZHF8"/>
<keyword evidence="3" id="KW-0574">Periplasm</keyword>
<accession>A0A157ZHF8</accession>
<dbReference type="SUPFAM" id="SSF49503">
    <property type="entry name" value="Cupredoxins"/>
    <property type="match status" value="1"/>
</dbReference>
<comment type="subcellular location">
    <subcellularLocation>
        <location evidence="1">Periplasm</location>
    </subcellularLocation>
</comment>
<name>A0A157ZHF8_9BURK</name>
<dbReference type="CDD" id="cd13921">
    <property type="entry name" value="Amicyanin"/>
    <property type="match status" value="1"/>
</dbReference>
<dbReference type="InterPro" id="IPR000923">
    <property type="entry name" value="BlueCu_1"/>
</dbReference>
<dbReference type="PANTHER" id="PTHR36507:SF1">
    <property type="entry name" value="BLL1555 PROTEIN"/>
    <property type="match status" value="1"/>
</dbReference>
<dbReference type="GO" id="GO:0005507">
    <property type="term" value="F:copper ion binding"/>
    <property type="evidence" value="ECO:0007669"/>
    <property type="project" value="InterPro"/>
</dbReference>
<dbReference type="EMBL" id="FCOX02000002">
    <property type="protein sequence ID" value="SAK44958.1"/>
    <property type="molecule type" value="Genomic_DNA"/>
</dbReference>
<feature type="chain" id="PRO_5007619308" evidence="5">
    <location>
        <begin position="35"/>
        <end position="116"/>
    </location>
</feature>
<organism evidence="7 8">
    <name type="scientific">Caballeronia calidae</name>
    <dbReference type="NCBI Taxonomy" id="1777139"/>
    <lineage>
        <taxon>Bacteria</taxon>
        <taxon>Pseudomonadati</taxon>
        <taxon>Pseudomonadota</taxon>
        <taxon>Betaproteobacteria</taxon>
        <taxon>Burkholderiales</taxon>
        <taxon>Burkholderiaceae</taxon>
        <taxon>Caballeronia</taxon>
    </lineage>
</organism>
<keyword evidence="8" id="KW-1185">Reference proteome</keyword>
<evidence type="ECO:0000313" key="7">
    <source>
        <dbReference type="EMBL" id="SAK44958.1"/>
    </source>
</evidence>
<keyword evidence="5" id="KW-0732">Signal</keyword>
<comment type="caution">
    <text evidence="7">The sequence shown here is derived from an EMBL/GenBank/DDBJ whole genome shotgun (WGS) entry which is preliminary data.</text>
</comment>
<dbReference type="RefSeq" id="WP_062602022.1">
    <property type="nucleotide sequence ID" value="NZ_FCOX02000002.1"/>
</dbReference>
<dbReference type="PANTHER" id="PTHR36507">
    <property type="entry name" value="BLL1555 PROTEIN"/>
    <property type="match status" value="1"/>
</dbReference>
<dbReference type="GO" id="GO:0042597">
    <property type="term" value="C:periplasmic space"/>
    <property type="evidence" value="ECO:0007669"/>
    <property type="project" value="UniProtKB-SubCell"/>
</dbReference>
<keyword evidence="4" id="KW-0186">Copper</keyword>
<dbReference type="Proteomes" id="UP000071859">
    <property type="component" value="Unassembled WGS sequence"/>
</dbReference>
<sequence>MRGTFRLNWERAVRDRGLLFLLAGALSMPAEAMAATYVVVIEQMRFEPPALTVTRGDRVVWVNKDLFPHTATADKKSFDSHDISPDASWSYVARDAGSYAYSCTLHPTMHAILNVR</sequence>
<proteinExistence type="predicted"/>
<evidence type="ECO:0000259" key="6">
    <source>
        <dbReference type="Pfam" id="PF00127"/>
    </source>
</evidence>
<feature type="signal peptide" evidence="5">
    <location>
        <begin position="1"/>
        <end position="34"/>
    </location>
</feature>
<evidence type="ECO:0000256" key="2">
    <source>
        <dbReference type="ARBA" id="ARBA00022723"/>
    </source>
</evidence>
<gene>
    <name evidence="7" type="ORF">AWB78_00564</name>
</gene>
<dbReference type="GO" id="GO:0009055">
    <property type="term" value="F:electron transfer activity"/>
    <property type="evidence" value="ECO:0007669"/>
    <property type="project" value="InterPro"/>
</dbReference>
<feature type="domain" description="Blue (type 1) copper" evidence="6">
    <location>
        <begin position="40"/>
        <end position="111"/>
    </location>
</feature>
<dbReference type="Pfam" id="PF00127">
    <property type="entry name" value="Copper-bind"/>
    <property type="match status" value="1"/>
</dbReference>
<evidence type="ECO:0000256" key="3">
    <source>
        <dbReference type="ARBA" id="ARBA00022764"/>
    </source>
</evidence>
<reference evidence="7" key="1">
    <citation type="submission" date="2016-01" db="EMBL/GenBank/DDBJ databases">
        <authorList>
            <person name="Peeters C."/>
        </authorList>
    </citation>
    <scope>NUCLEOTIDE SEQUENCE</scope>
    <source>
        <strain evidence="7">LMG 29321</strain>
    </source>
</reference>
<evidence type="ECO:0000313" key="8">
    <source>
        <dbReference type="Proteomes" id="UP000071859"/>
    </source>
</evidence>
<evidence type="ECO:0000256" key="4">
    <source>
        <dbReference type="ARBA" id="ARBA00023008"/>
    </source>
</evidence>
<evidence type="ECO:0000256" key="5">
    <source>
        <dbReference type="SAM" id="SignalP"/>
    </source>
</evidence>